<dbReference type="KEGG" id="lyd:D7I47_04485"/>
<dbReference type="PANTHER" id="PTHR35525">
    <property type="entry name" value="BLL6575 PROTEIN"/>
    <property type="match status" value="1"/>
</dbReference>
<accession>A0A387B742</accession>
<dbReference type="EMBL" id="CP032630">
    <property type="protein sequence ID" value="AYF97591.1"/>
    <property type="molecule type" value="Genomic_DNA"/>
</dbReference>
<dbReference type="InterPro" id="IPR021005">
    <property type="entry name" value="Znf_CGNR"/>
</dbReference>
<dbReference type="PANTHER" id="PTHR35525:SF3">
    <property type="entry name" value="BLL6575 PROTEIN"/>
    <property type="match status" value="1"/>
</dbReference>
<feature type="domain" description="Zinc finger CGNR" evidence="1">
    <location>
        <begin position="118"/>
        <end position="160"/>
    </location>
</feature>
<dbReference type="Pfam" id="PF07336">
    <property type="entry name" value="ABATE"/>
    <property type="match status" value="1"/>
</dbReference>
<dbReference type="InterPro" id="IPR023286">
    <property type="entry name" value="ABATE_dom_sf"/>
</dbReference>
<protein>
    <submittedName>
        <fullName evidence="2">CGNR zinc finger domain-containing protein</fullName>
    </submittedName>
</protein>
<organism evidence="2 3">
    <name type="scientific">Protaetiibacter intestinalis</name>
    <dbReference type="NCBI Taxonomy" id="2419774"/>
    <lineage>
        <taxon>Bacteria</taxon>
        <taxon>Bacillati</taxon>
        <taxon>Actinomycetota</taxon>
        <taxon>Actinomycetes</taxon>
        <taxon>Micrococcales</taxon>
        <taxon>Microbacteriaceae</taxon>
        <taxon>Protaetiibacter</taxon>
    </lineage>
</organism>
<evidence type="ECO:0000313" key="3">
    <source>
        <dbReference type="Proteomes" id="UP000278886"/>
    </source>
</evidence>
<keyword evidence="3" id="KW-1185">Reference proteome</keyword>
<dbReference type="Pfam" id="PF11706">
    <property type="entry name" value="zf-CGNR"/>
    <property type="match status" value="1"/>
</dbReference>
<evidence type="ECO:0000259" key="1">
    <source>
        <dbReference type="Pfam" id="PF11706"/>
    </source>
</evidence>
<name>A0A387B742_9MICO</name>
<dbReference type="RefSeq" id="WP_120761940.1">
    <property type="nucleotide sequence ID" value="NZ_CP032630.1"/>
</dbReference>
<dbReference type="InterPro" id="IPR010852">
    <property type="entry name" value="ABATE"/>
</dbReference>
<dbReference type="SUPFAM" id="SSF160904">
    <property type="entry name" value="Jann2411-like"/>
    <property type="match status" value="1"/>
</dbReference>
<evidence type="ECO:0000313" key="2">
    <source>
        <dbReference type="EMBL" id="AYF97591.1"/>
    </source>
</evidence>
<proteinExistence type="predicted"/>
<dbReference type="Proteomes" id="UP000278886">
    <property type="component" value="Chromosome"/>
</dbReference>
<reference evidence="3" key="1">
    <citation type="submission" date="2018-09" db="EMBL/GenBank/DDBJ databases">
        <title>Genome sequencing of strain 2DFWR-13.</title>
        <authorList>
            <person name="Heo J."/>
            <person name="Kim S.-J."/>
            <person name="Kwon S.-W."/>
        </authorList>
    </citation>
    <scope>NUCLEOTIDE SEQUENCE [LARGE SCALE GENOMIC DNA]</scope>
    <source>
        <strain evidence="3">2DFWR-13</strain>
    </source>
</reference>
<gene>
    <name evidence="2" type="ORF">D7I47_04485</name>
</gene>
<sequence length="164" mass="17712">MFDAGALSLDFAYAGELDAWVARRYPAVDAASITDGERRDAQLLREAILRLAAASVDDSPAAADDVDTLNLFAASPDVPPALAGGRRQAGASRIRTTQALSSVARDAVGVLDPDARARLKRCAADDCRRVFHDESRTGTRRWCSMQTCGNRAKVRAHRERARTA</sequence>
<dbReference type="OrthoDB" id="123307at2"/>
<dbReference type="AlphaFoldDB" id="A0A387B742"/>
<dbReference type="Gene3D" id="1.10.3300.10">
    <property type="entry name" value="Jann2411-like domain"/>
    <property type="match status" value="1"/>
</dbReference>